<dbReference type="InterPro" id="IPR036390">
    <property type="entry name" value="WH_DNA-bd_sf"/>
</dbReference>
<dbReference type="GO" id="GO:0006351">
    <property type="term" value="P:DNA-templated transcription"/>
    <property type="evidence" value="ECO:0007669"/>
    <property type="project" value="TreeGrafter"/>
</dbReference>
<dbReference type="GO" id="GO:0043565">
    <property type="term" value="F:sequence-specific DNA binding"/>
    <property type="evidence" value="ECO:0007669"/>
    <property type="project" value="TreeGrafter"/>
</dbReference>
<dbReference type="GO" id="GO:0003700">
    <property type="term" value="F:DNA-binding transcription factor activity"/>
    <property type="evidence" value="ECO:0007669"/>
    <property type="project" value="InterPro"/>
</dbReference>
<evidence type="ECO:0000313" key="6">
    <source>
        <dbReference type="EMBL" id="KMK11962.1"/>
    </source>
</evidence>
<keyword evidence="3" id="KW-0238">DNA-binding</keyword>
<dbReference type="InterPro" id="IPR058163">
    <property type="entry name" value="LysR-type_TF_proteobact-type"/>
</dbReference>
<dbReference type="AlphaFoldDB" id="A0A0J5NUB6"/>
<dbReference type="Gene3D" id="3.40.190.290">
    <property type="match status" value="1"/>
</dbReference>
<dbReference type="CDD" id="cd08472">
    <property type="entry name" value="PBP2_CrgA_like_3"/>
    <property type="match status" value="1"/>
</dbReference>
<protein>
    <submittedName>
        <fullName evidence="6">Transcriptional regulator</fullName>
    </submittedName>
</protein>
<dbReference type="SUPFAM" id="SSF46785">
    <property type="entry name" value="Winged helix' DNA-binding domain"/>
    <property type="match status" value="1"/>
</dbReference>
<dbReference type="PANTHER" id="PTHR30537">
    <property type="entry name" value="HTH-TYPE TRANSCRIPTIONAL REGULATOR"/>
    <property type="match status" value="1"/>
</dbReference>
<dbReference type="PROSITE" id="PS50931">
    <property type="entry name" value="HTH_LYSR"/>
    <property type="match status" value="1"/>
</dbReference>
<gene>
    <name evidence="6" type="ORF">ABW06_18500</name>
</gene>
<name>A0A0J5NUB6_PLUGE</name>
<comment type="similarity">
    <text evidence="1">Belongs to the LysR transcriptional regulatory family.</text>
</comment>
<proteinExistence type="inferred from homology"/>
<dbReference type="Pfam" id="PF03466">
    <property type="entry name" value="LysR_substrate"/>
    <property type="match status" value="1"/>
</dbReference>
<dbReference type="InterPro" id="IPR005119">
    <property type="entry name" value="LysR_subst-bd"/>
</dbReference>
<keyword evidence="4" id="KW-0804">Transcription</keyword>
<evidence type="ECO:0000256" key="2">
    <source>
        <dbReference type="ARBA" id="ARBA00023015"/>
    </source>
</evidence>
<dbReference type="RefSeq" id="WP_048280045.1">
    <property type="nucleotide sequence ID" value="NZ_LDZF01000022.1"/>
</dbReference>
<feature type="domain" description="HTH lysR-type" evidence="5">
    <location>
        <begin position="1"/>
        <end position="59"/>
    </location>
</feature>
<keyword evidence="7" id="KW-1185">Reference proteome</keyword>
<dbReference type="Pfam" id="PF00126">
    <property type="entry name" value="HTH_1"/>
    <property type="match status" value="1"/>
</dbReference>
<evidence type="ECO:0000259" key="5">
    <source>
        <dbReference type="PROSITE" id="PS50931"/>
    </source>
</evidence>
<dbReference type="EMBL" id="LDZF01000022">
    <property type="protein sequence ID" value="KMK11962.1"/>
    <property type="molecule type" value="Genomic_DNA"/>
</dbReference>
<dbReference type="InterPro" id="IPR036388">
    <property type="entry name" value="WH-like_DNA-bd_sf"/>
</dbReference>
<keyword evidence="2" id="KW-0805">Transcription regulation</keyword>
<comment type="caution">
    <text evidence="6">The sequence shown here is derived from an EMBL/GenBank/DDBJ whole genome shotgun (WGS) entry which is preliminary data.</text>
</comment>
<dbReference type="eggNOG" id="COG0583">
    <property type="taxonomic scope" value="Bacteria"/>
</dbReference>
<dbReference type="FunFam" id="1.10.10.10:FF:000001">
    <property type="entry name" value="LysR family transcriptional regulator"/>
    <property type="match status" value="1"/>
</dbReference>
<dbReference type="SUPFAM" id="SSF53850">
    <property type="entry name" value="Periplasmic binding protein-like II"/>
    <property type="match status" value="1"/>
</dbReference>
<accession>A0A0J5NUB6</accession>
<sequence length="301" mass="32864">MDKIHAMKLFLQVADLESFSLAAQALDQPKASVSRQIQALEASLGVRLLHRTTRRVQLTDEGMVYYERAKDLLANLDELNTMFREDAASVSGRLRVDMPAWVASALVLPHLSAFLQLYPGIALELSSSERPVDVVREGFDCALRVGEYPQGGLAARSIGKLTVINCASPDYLARFGYPQTLECLADHALIRLANDEAQGFALSINGDSRRIQTGGVLTVSCAETYHSACIVGLGIIQTPRAGVKAALRDGRLIEILPQYRAAPLPVTLVYPPGRGLSRRVHLFMAWLTARLKGAVDETRPA</sequence>
<evidence type="ECO:0000256" key="4">
    <source>
        <dbReference type="ARBA" id="ARBA00023163"/>
    </source>
</evidence>
<evidence type="ECO:0000256" key="1">
    <source>
        <dbReference type="ARBA" id="ARBA00009437"/>
    </source>
</evidence>
<dbReference type="InterPro" id="IPR000847">
    <property type="entry name" value="LysR_HTH_N"/>
</dbReference>
<reference evidence="6 7" key="1">
    <citation type="submission" date="2015-05" db="EMBL/GenBank/DDBJ databases">
        <title>Genome sequences of Pluralibacter gergoviae.</title>
        <authorList>
            <person name="Greninger A.L."/>
            <person name="Miller S."/>
        </authorList>
    </citation>
    <scope>NUCLEOTIDE SEQUENCE [LARGE SCALE GENOMIC DNA]</scope>
    <source>
        <strain evidence="6 7">JS81F13</strain>
    </source>
</reference>
<dbReference type="Gene3D" id="1.10.10.10">
    <property type="entry name" value="Winged helix-like DNA-binding domain superfamily/Winged helix DNA-binding domain"/>
    <property type="match status" value="1"/>
</dbReference>
<dbReference type="STRING" id="61647.LG71_03255"/>
<evidence type="ECO:0000256" key="3">
    <source>
        <dbReference type="ARBA" id="ARBA00023125"/>
    </source>
</evidence>
<organism evidence="6 7">
    <name type="scientific">Pluralibacter gergoviae</name>
    <name type="common">Enterobacter gergoviae</name>
    <dbReference type="NCBI Taxonomy" id="61647"/>
    <lineage>
        <taxon>Bacteria</taxon>
        <taxon>Pseudomonadati</taxon>
        <taxon>Pseudomonadota</taxon>
        <taxon>Gammaproteobacteria</taxon>
        <taxon>Enterobacterales</taxon>
        <taxon>Enterobacteriaceae</taxon>
        <taxon>Pluralibacter</taxon>
    </lineage>
</organism>
<dbReference type="PATRIC" id="fig|61647.15.peg.2234"/>
<dbReference type="PANTHER" id="PTHR30537:SF72">
    <property type="entry name" value="LYSR FAMILY TRANSCRIPTIONAL REGULATOR"/>
    <property type="match status" value="1"/>
</dbReference>
<dbReference type="Proteomes" id="UP000036196">
    <property type="component" value="Unassembled WGS sequence"/>
</dbReference>
<evidence type="ECO:0000313" key="7">
    <source>
        <dbReference type="Proteomes" id="UP000036196"/>
    </source>
</evidence>